<feature type="domain" description="Peptidase M16 N-terminal" evidence="8">
    <location>
        <begin position="1"/>
        <end position="115"/>
    </location>
</feature>
<keyword evidence="5" id="KW-0378">Hydrolase</keyword>
<evidence type="ECO:0000256" key="1">
    <source>
        <dbReference type="ARBA" id="ARBA00001947"/>
    </source>
</evidence>
<evidence type="ECO:0000256" key="5">
    <source>
        <dbReference type="ARBA" id="ARBA00022801"/>
    </source>
</evidence>
<dbReference type="Proteomes" id="UP001381693">
    <property type="component" value="Unassembled WGS sequence"/>
</dbReference>
<keyword evidence="10" id="KW-1185">Reference proteome</keyword>
<evidence type="ECO:0000256" key="4">
    <source>
        <dbReference type="ARBA" id="ARBA00022723"/>
    </source>
</evidence>
<dbReference type="PANTHER" id="PTHR43690">
    <property type="entry name" value="NARDILYSIN"/>
    <property type="match status" value="1"/>
</dbReference>
<dbReference type="GO" id="GO:0043171">
    <property type="term" value="P:peptide catabolic process"/>
    <property type="evidence" value="ECO:0007669"/>
    <property type="project" value="TreeGrafter"/>
</dbReference>
<keyword evidence="3" id="KW-0645">Protease</keyword>
<accession>A0AAN8ZVJ6</accession>
<proteinExistence type="inferred from homology"/>
<dbReference type="Gene3D" id="3.30.830.10">
    <property type="entry name" value="Metalloenzyme, LuxS/M16 peptidase-like"/>
    <property type="match status" value="1"/>
</dbReference>
<dbReference type="InterPro" id="IPR050626">
    <property type="entry name" value="Peptidase_M16"/>
</dbReference>
<reference evidence="9 10" key="1">
    <citation type="submission" date="2023-11" db="EMBL/GenBank/DDBJ databases">
        <title>Halocaridina rubra genome assembly.</title>
        <authorList>
            <person name="Smith C."/>
        </authorList>
    </citation>
    <scope>NUCLEOTIDE SEQUENCE [LARGE SCALE GENOMIC DNA]</scope>
    <source>
        <strain evidence="9">EP-1</strain>
        <tissue evidence="9">Whole</tissue>
    </source>
</reference>
<evidence type="ECO:0000256" key="7">
    <source>
        <dbReference type="ARBA" id="ARBA00023049"/>
    </source>
</evidence>
<dbReference type="GO" id="GO:0051603">
    <property type="term" value="P:proteolysis involved in protein catabolic process"/>
    <property type="evidence" value="ECO:0007669"/>
    <property type="project" value="TreeGrafter"/>
</dbReference>
<dbReference type="InterPro" id="IPR011765">
    <property type="entry name" value="Pept_M16_N"/>
</dbReference>
<dbReference type="FunFam" id="3.30.830.10:FF:000012">
    <property type="entry name" value="Protease 3"/>
    <property type="match status" value="1"/>
</dbReference>
<dbReference type="InterPro" id="IPR011249">
    <property type="entry name" value="Metalloenz_LuxS/M16"/>
</dbReference>
<comment type="caution">
    <text evidence="9">The sequence shown here is derived from an EMBL/GenBank/DDBJ whole genome shotgun (WGS) entry which is preliminary data.</text>
</comment>
<dbReference type="GO" id="GO:0004222">
    <property type="term" value="F:metalloendopeptidase activity"/>
    <property type="evidence" value="ECO:0007669"/>
    <property type="project" value="UniProtKB-ARBA"/>
</dbReference>
<dbReference type="SUPFAM" id="SSF63411">
    <property type="entry name" value="LuxS/MPP-like metallohydrolase"/>
    <property type="match status" value="1"/>
</dbReference>
<keyword evidence="6" id="KW-0862">Zinc</keyword>
<evidence type="ECO:0000256" key="3">
    <source>
        <dbReference type="ARBA" id="ARBA00022670"/>
    </source>
</evidence>
<keyword evidence="7" id="KW-0482">Metalloprotease</keyword>
<keyword evidence="4" id="KW-0479">Metal-binding</keyword>
<comment type="cofactor">
    <cofactor evidence="1">
        <name>Zn(2+)</name>
        <dbReference type="ChEBI" id="CHEBI:29105"/>
    </cofactor>
</comment>
<sequence length="175" mass="19869">MSDPLDLPGLAHFCEHMLFMGTNKYPCENEYNKYLSEHGGSSNAYTAADHTNYFFDVAPDAFPGALDRFAQFFLTPLFTESGVDREVNAVNSEHEKNVQNDYWRLAQLEKSTADPNHDFSKFGTGNKETLDIIPKQKGIKVRECLLDFHSKWYSANIMALAVLGKGEFIYLLEQV</sequence>
<organism evidence="9 10">
    <name type="scientific">Halocaridina rubra</name>
    <name type="common">Hawaiian red shrimp</name>
    <dbReference type="NCBI Taxonomy" id="373956"/>
    <lineage>
        <taxon>Eukaryota</taxon>
        <taxon>Metazoa</taxon>
        <taxon>Ecdysozoa</taxon>
        <taxon>Arthropoda</taxon>
        <taxon>Crustacea</taxon>
        <taxon>Multicrustacea</taxon>
        <taxon>Malacostraca</taxon>
        <taxon>Eumalacostraca</taxon>
        <taxon>Eucarida</taxon>
        <taxon>Decapoda</taxon>
        <taxon>Pleocyemata</taxon>
        <taxon>Caridea</taxon>
        <taxon>Atyoidea</taxon>
        <taxon>Atyidae</taxon>
        <taxon>Halocaridina</taxon>
    </lineage>
</organism>
<evidence type="ECO:0000259" key="8">
    <source>
        <dbReference type="Pfam" id="PF00675"/>
    </source>
</evidence>
<dbReference type="GO" id="GO:0046872">
    <property type="term" value="F:metal ion binding"/>
    <property type="evidence" value="ECO:0007669"/>
    <property type="project" value="UniProtKB-KW"/>
</dbReference>
<protein>
    <recommendedName>
        <fullName evidence="8">Peptidase M16 N-terminal domain-containing protein</fullName>
    </recommendedName>
</protein>
<evidence type="ECO:0000313" key="10">
    <source>
        <dbReference type="Proteomes" id="UP001381693"/>
    </source>
</evidence>
<comment type="similarity">
    <text evidence="2">Belongs to the peptidase M16 family.</text>
</comment>
<dbReference type="AlphaFoldDB" id="A0AAN8ZVJ6"/>
<gene>
    <name evidence="9" type="ORF">SK128_000793</name>
</gene>
<evidence type="ECO:0000256" key="2">
    <source>
        <dbReference type="ARBA" id="ARBA00007261"/>
    </source>
</evidence>
<evidence type="ECO:0000256" key="6">
    <source>
        <dbReference type="ARBA" id="ARBA00022833"/>
    </source>
</evidence>
<dbReference type="Pfam" id="PF00675">
    <property type="entry name" value="Peptidase_M16"/>
    <property type="match status" value="1"/>
</dbReference>
<dbReference type="PANTHER" id="PTHR43690:SF18">
    <property type="entry name" value="INSULIN-DEGRADING ENZYME-RELATED"/>
    <property type="match status" value="1"/>
</dbReference>
<dbReference type="GO" id="GO:0005739">
    <property type="term" value="C:mitochondrion"/>
    <property type="evidence" value="ECO:0007669"/>
    <property type="project" value="TreeGrafter"/>
</dbReference>
<dbReference type="GO" id="GO:0005829">
    <property type="term" value="C:cytosol"/>
    <property type="evidence" value="ECO:0007669"/>
    <property type="project" value="TreeGrafter"/>
</dbReference>
<evidence type="ECO:0000313" key="9">
    <source>
        <dbReference type="EMBL" id="KAK7013175.1"/>
    </source>
</evidence>
<dbReference type="EMBL" id="JAXCGZ010023349">
    <property type="protein sequence ID" value="KAK7013175.1"/>
    <property type="molecule type" value="Genomic_DNA"/>
</dbReference>
<name>A0AAN8ZVJ6_HALRR</name>